<accession>A0ABS7ZC93</accession>
<keyword evidence="2" id="KW-1185">Reference proteome</keyword>
<sequence length="110" mass="11269">MIRIPVSDWLDLGQGLPGGVDLDSDDACGAYRQVLALTPEPDVDHVVTSVDADAGTRVTFIKGAEQQSLHVMTCAAGVVTGLNLTGSGISGSDVDVARTVDVAARLFGGD</sequence>
<protein>
    <submittedName>
        <fullName evidence="1">Uncharacterized protein</fullName>
    </submittedName>
</protein>
<organism evidence="1 2">
    <name type="scientific">Isoptericola luteus</name>
    <dbReference type="NCBI Taxonomy" id="2879484"/>
    <lineage>
        <taxon>Bacteria</taxon>
        <taxon>Bacillati</taxon>
        <taxon>Actinomycetota</taxon>
        <taxon>Actinomycetes</taxon>
        <taxon>Micrococcales</taxon>
        <taxon>Promicromonosporaceae</taxon>
        <taxon>Isoptericola</taxon>
    </lineage>
</organism>
<comment type="caution">
    <text evidence="1">The sequence shown here is derived from an EMBL/GenBank/DDBJ whole genome shotgun (WGS) entry which is preliminary data.</text>
</comment>
<gene>
    <name evidence="1" type="ORF">LEP48_00970</name>
</gene>
<dbReference type="RefSeq" id="WP_225563645.1">
    <property type="nucleotide sequence ID" value="NZ_JAIXCQ010000001.1"/>
</dbReference>
<dbReference type="Proteomes" id="UP001319870">
    <property type="component" value="Unassembled WGS sequence"/>
</dbReference>
<proteinExistence type="predicted"/>
<evidence type="ECO:0000313" key="1">
    <source>
        <dbReference type="EMBL" id="MCA5891921.1"/>
    </source>
</evidence>
<evidence type="ECO:0000313" key="2">
    <source>
        <dbReference type="Proteomes" id="UP001319870"/>
    </source>
</evidence>
<reference evidence="1 2" key="1">
    <citation type="submission" date="2021-09" db="EMBL/GenBank/DDBJ databases">
        <title>Isoptericola luteus sp. nov., a novel bacterium isolated from Harbin, the capital city of Heilongjiang province.</title>
        <authorList>
            <person name="Li J."/>
        </authorList>
    </citation>
    <scope>NUCLEOTIDE SEQUENCE [LARGE SCALE GENOMIC DNA]</scope>
    <source>
        <strain evidence="1 2">NEAU-Y5</strain>
    </source>
</reference>
<name>A0ABS7ZC93_9MICO</name>
<dbReference type="EMBL" id="JAIXCQ010000001">
    <property type="protein sequence ID" value="MCA5891921.1"/>
    <property type="molecule type" value="Genomic_DNA"/>
</dbReference>